<dbReference type="GO" id="GO:0005737">
    <property type="term" value="C:cytoplasm"/>
    <property type="evidence" value="ECO:0007669"/>
    <property type="project" value="UniProtKB-SubCell"/>
</dbReference>
<evidence type="ECO:0000313" key="9">
    <source>
        <dbReference type="EMBL" id="TQV88699.1"/>
    </source>
</evidence>
<keyword evidence="10" id="KW-1185">Reference proteome</keyword>
<reference evidence="9 10" key="1">
    <citation type="submission" date="2019-07" db="EMBL/GenBank/DDBJ databases">
        <title>Draft genome for Aliikangiella sp. M105.</title>
        <authorList>
            <person name="Wang G."/>
        </authorList>
    </citation>
    <scope>NUCLEOTIDE SEQUENCE [LARGE SCALE GENOMIC DNA]</scope>
    <source>
        <strain evidence="9 10">M105</strain>
    </source>
</reference>
<gene>
    <name evidence="7 9" type="primary">mutH</name>
    <name evidence="9" type="ORF">FLL46_09100</name>
</gene>
<dbReference type="GO" id="GO:0004519">
    <property type="term" value="F:endonuclease activity"/>
    <property type="evidence" value="ECO:0007669"/>
    <property type="project" value="UniProtKB-UniRule"/>
</dbReference>
<sequence length="224" mass="25084">MIVPPPQTETELLERTNQLAGKSIGEVARQMNIPVPENLKRKKGWQGQFIETCLGADSGNLSQPDFSHLGIELKTLPIDYSGKVLESTYVCVLNLTGQSLLQWHDSPVFKKLNKVLWVPVAKAPGQSVIDYRIATPFLWQAPPQILAVLQQDWENAVELVSLGKVDQLNARQGEYLQVRPKAADSKALTHAVNREGKMIETLPRGFYLRSSFTQQILQQNLKLS</sequence>
<dbReference type="HAMAP" id="MF_00759">
    <property type="entry name" value="MutH"/>
    <property type="match status" value="1"/>
</dbReference>
<feature type="domain" description="DNA mismatch repair MutH/Type II restriction enzyme Sau3AI" evidence="8">
    <location>
        <begin position="54"/>
        <end position="152"/>
    </location>
</feature>
<evidence type="ECO:0000256" key="6">
    <source>
        <dbReference type="ARBA" id="ARBA00023204"/>
    </source>
</evidence>
<comment type="function">
    <text evidence="7">Sequence-specific endonuclease that cleaves unmethylated GATC sequences. It is involved in DNA mismatch repair.</text>
</comment>
<dbReference type="SUPFAM" id="SSF52980">
    <property type="entry name" value="Restriction endonuclease-like"/>
    <property type="match status" value="1"/>
</dbReference>
<keyword evidence="1 7" id="KW-0963">Cytoplasm</keyword>
<keyword evidence="5 7" id="KW-0378">Hydrolase</keyword>
<evidence type="ECO:0000256" key="3">
    <source>
        <dbReference type="ARBA" id="ARBA00022759"/>
    </source>
</evidence>
<keyword evidence="3 7" id="KW-0255">Endonuclease</keyword>
<dbReference type="OrthoDB" id="5634909at2"/>
<organism evidence="9 10">
    <name type="scientific">Aliikangiella coralliicola</name>
    <dbReference type="NCBI Taxonomy" id="2592383"/>
    <lineage>
        <taxon>Bacteria</taxon>
        <taxon>Pseudomonadati</taxon>
        <taxon>Pseudomonadota</taxon>
        <taxon>Gammaproteobacteria</taxon>
        <taxon>Oceanospirillales</taxon>
        <taxon>Pleioneaceae</taxon>
        <taxon>Aliikangiella</taxon>
    </lineage>
</organism>
<dbReference type="GO" id="GO:0016787">
    <property type="term" value="F:hydrolase activity"/>
    <property type="evidence" value="ECO:0007669"/>
    <property type="project" value="UniProtKB-KW"/>
</dbReference>
<keyword evidence="2 7" id="KW-0540">Nuclease</keyword>
<dbReference type="SMART" id="SM00927">
    <property type="entry name" value="MutH"/>
    <property type="match status" value="1"/>
</dbReference>
<dbReference type="Proteomes" id="UP000315439">
    <property type="component" value="Unassembled WGS sequence"/>
</dbReference>
<comment type="subcellular location">
    <subcellularLocation>
        <location evidence="7">Cytoplasm</location>
    </subcellularLocation>
</comment>
<evidence type="ECO:0000259" key="8">
    <source>
        <dbReference type="SMART" id="SM00927"/>
    </source>
</evidence>
<dbReference type="GO" id="GO:0006298">
    <property type="term" value="P:mismatch repair"/>
    <property type="evidence" value="ECO:0007669"/>
    <property type="project" value="UniProtKB-UniRule"/>
</dbReference>
<name>A0A545UGW8_9GAMM</name>
<evidence type="ECO:0000256" key="7">
    <source>
        <dbReference type="HAMAP-Rule" id="MF_00759"/>
    </source>
</evidence>
<dbReference type="Gene3D" id="3.40.600.10">
    <property type="entry name" value="DNA mismatch repair MutH/Restriction endonuclease, type II"/>
    <property type="match status" value="1"/>
</dbReference>
<dbReference type="AlphaFoldDB" id="A0A545UGW8"/>
<comment type="similarity">
    <text evidence="7">Belongs to the MutH family.</text>
</comment>
<dbReference type="InterPro" id="IPR004230">
    <property type="entry name" value="DNA_mismatch_repair_MutH"/>
</dbReference>
<dbReference type="EMBL" id="VIKS01000004">
    <property type="protein sequence ID" value="TQV88699.1"/>
    <property type="molecule type" value="Genomic_DNA"/>
</dbReference>
<keyword evidence="4 7" id="KW-0227">DNA damage</keyword>
<dbReference type="InterPro" id="IPR037057">
    <property type="entry name" value="DNA_rep_MutH/T2_RE_sf"/>
</dbReference>
<evidence type="ECO:0000256" key="1">
    <source>
        <dbReference type="ARBA" id="ARBA00022490"/>
    </source>
</evidence>
<dbReference type="InterPro" id="IPR011335">
    <property type="entry name" value="Restrct_endonuc-II-like"/>
</dbReference>
<dbReference type="CDD" id="cd00583">
    <property type="entry name" value="MutH-like"/>
    <property type="match status" value="1"/>
</dbReference>
<evidence type="ECO:0000256" key="2">
    <source>
        <dbReference type="ARBA" id="ARBA00022722"/>
    </source>
</evidence>
<comment type="caution">
    <text evidence="9">The sequence shown here is derived from an EMBL/GenBank/DDBJ whole genome shotgun (WGS) entry which is preliminary data.</text>
</comment>
<keyword evidence="6 7" id="KW-0234">DNA repair</keyword>
<dbReference type="NCBIfam" id="TIGR02248">
    <property type="entry name" value="mutH_TIGR"/>
    <property type="match status" value="1"/>
</dbReference>
<dbReference type="Pfam" id="PF02976">
    <property type="entry name" value="MutH"/>
    <property type="match status" value="1"/>
</dbReference>
<dbReference type="GO" id="GO:0006304">
    <property type="term" value="P:DNA modification"/>
    <property type="evidence" value="ECO:0007669"/>
    <property type="project" value="InterPro"/>
</dbReference>
<evidence type="ECO:0000256" key="5">
    <source>
        <dbReference type="ARBA" id="ARBA00022801"/>
    </source>
</evidence>
<dbReference type="GO" id="GO:0003677">
    <property type="term" value="F:DNA binding"/>
    <property type="evidence" value="ECO:0007669"/>
    <property type="project" value="InterPro"/>
</dbReference>
<accession>A0A545UGW8</accession>
<protein>
    <recommendedName>
        <fullName evidence="7">DNA mismatch repair protein MutH</fullName>
    </recommendedName>
    <alternativeName>
        <fullName evidence="7">Methyl-directed mismatch repair protein</fullName>
    </alternativeName>
</protein>
<evidence type="ECO:0000313" key="10">
    <source>
        <dbReference type="Proteomes" id="UP000315439"/>
    </source>
</evidence>
<dbReference type="NCBIfam" id="NF003458">
    <property type="entry name" value="PRK05070.1"/>
    <property type="match status" value="1"/>
</dbReference>
<dbReference type="InterPro" id="IPR011337">
    <property type="entry name" value="DNA_rep_MutH/RE_typeII_Sau3AI"/>
</dbReference>
<proteinExistence type="inferred from homology"/>
<evidence type="ECO:0000256" key="4">
    <source>
        <dbReference type="ARBA" id="ARBA00022763"/>
    </source>
</evidence>